<name>A0A3N4L5M4_9PEZI</name>
<dbReference type="Proteomes" id="UP000267821">
    <property type="component" value="Unassembled WGS sequence"/>
</dbReference>
<accession>A0A3N4L5M4</accession>
<evidence type="ECO:0000256" key="1">
    <source>
        <dbReference type="SAM" id="MobiDB-lite"/>
    </source>
</evidence>
<sequence>NHPTRGSVRRSTSHYATTRSYQEKEGHRCDYRPIAPSAPAKNTGDTNPRGYTDFGQNIHDLNFRLRVAGTPPSRIWKECVLYTIDLTSLDKEFELELIINAYFATLEQQKSGLAAWLKMNDDIQHLKGIIRGMAGELLRLDGISN</sequence>
<organism evidence="2 3">
    <name type="scientific">Terfezia boudieri ATCC MYA-4762</name>
    <dbReference type="NCBI Taxonomy" id="1051890"/>
    <lineage>
        <taxon>Eukaryota</taxon>
        <taxon>Fungi</taxon>
        <taxon>Dikarya</taxon>
        <taxon>Ascomycota</taxon>
        <taxon>Pezizomycotina</taxon>
        <taxon>Pezizomycetes</taxon>
        <taxon>Pezizales</taxon>
        <taxon>Pezizaceae</taxon>
        <taxon>Terfezia</taxon>
    </lineage>
</organism>
<feature type="non-terminal residue" evidence="2">
    <location>
        <position position="1"/>
    </location>
</feature>
<keyword evidence="3" id="KW-1185">Reference proteome</keyword>
<dbReference type="InParanoid" id="A0A3N4L5M4"/>
<feature type="compositionally biased region" description="Basic and acidic residues" evidence="1">
    <location>
        <begin position="21"/>
        <end position="31"/>
    </location>
</feature>
<evidence type="ECO:0000313" key="2">
    <source>
        <dbReference type="EMBL" id="RPB17866.1"/>
    </source>
</evidence>
<gene>
    <name evidence="2" type="ORF">L211DRAFT_854696</name>
</gene>
<reference evidence="2 3" key="1">
    <citation type="journal article" date="2018" name="Nat. Ecol. Evol.">
        <title>Pezizomycetes genomes reveal the molecular basis of ectomycorrhizal truffle lifestyle.</title>
        <authorList>
            <person name="Murat C."/>
            <person name="Payen T."/>
            <person name="Noel B."/>
            <person name="Kuo A."/>
            <person name="Morin E."/>
            <person name="Chen J."/>
            <person name="Kohler A."/>
            <person name="Krizsan K."/>
            <person name="Balestrini R."/>
            <person name="Da Silva C."/>
            <person name="Montanini B."/>
            <person name="Hainaut M."/>
            <person name="Levati E."/>
            <person name="Barry K.W."/>
            <person name="Belfiori B."/>
            <person name="Cichocki N."/>
            <person name="Clum A."/>
            <person name="Dockter R.B."/>
            <person name="Fauchery L."/>
            <person name="Guy J."/>
            <person name="Iotti M."/>
            <person name="Le Tacon F."/>
            <person name="Lindquist E.A."/>
            <person name="Lipzen A."/>
            <person name="Malagnac F."/>
            <person name="Mello A."/>
            <person name="Molinier V."/>
            <person name="Miyauchi S."/>
            <person name="Poulain J."/>
            <person name="Riccioni C."/>
            <person name="Rubini A."/>
            <person name="Sitrit Y."/>
            <person name="Splivallo R."/>
            <person name="Traeger S."/>
            <person name="Wang M."/>
            <person name="Zifcakova L."/>
            <person name="Wipf D."/>
            <person name="Zambonelli A."/>
            <person name="Paolocci F."/>
            <person name="Nowrousian M."/>
            <person name="Ottonello S."/>
            <person name="Baldrian P."/>
            <person name="Spatafora J.W."/>
            <person name="Henrissat B."/>
            <person name="Nagy L.G."/>
            <person name="Aury J.M."/>
            <person name="Wincker P."/>
            <person name="Grigoriev I.V."/>
            <person name="Bonfante P."/>
            <person name="Martin F.M."/>
        </authorList>
    </citation>
    <scope>NUCLEOTIDE SEQUENCE [LARGE SCALE GENOMIC DNA]</scope>
    <source>
        <strain evidence="2 3">ATCC MYA-4762</strain>
    </source>
</reference>
<dbReference type="EMBL" id="ML121981">
    <property type="protein sequence ID" value="RPB17866.1"/>
    <property type="molecule type" value="Genomic_DNA"/>
</dbReference>
<proteinExistence type="predicted"/>
<evidence type="ECO:0000313" key="3">
    <source>
        <dbReference type="Proteomes" id="UP000267821"/>
    </source>
</evidence>
<dbReference type="AlphaFoldDB" id="A0A3N4L5M4"/>
<protein>
    <submittedName>
        <fullName evidence="2">Uncharacterized protein</fullName>
    </submittedName>
</protein>
<feature type="region of interest" description="Disordered" evidence="1">
    <location>
        <begin position="1"/>
        <end position="51"/>
    </location>
</feature>